<dbReference type="AlphaFoldDB" id="A0A5C8ZRQ1"/>
<dbReference type="EMBL" id="VRYZ01000005">
    <property type="protein sequence ID" value="TXS91168.1"/>
    <property type="molecule type" value="Genomic_DNA"/>
</dbReference>
<proteinExistence type="predicted"/>
<protein>
    <submittedName>
        <fullName evidence="3">DUF4124 domain-containing protein</fullName>
    </submittedName>
</protein>
<evidence type="ECO:0000313" key="3">
    <source>
        <dbReference type="EMBL" id="TXS91168.1"/>
    </source>
</evidence>
<feature type="region of interest" description="Disordered" evidence="1">
    <location>
        <begin position="123"/>
        <end position="146"/>
    </location>
</feature>
<reference evidence="3 4" key="1">
    <citation type="submission" date="2019-08" db="EMBL/GenBank/DDBJ databases">
        <title>Parahaliea maris sp. nov., isolated from the surface seawater.</title>
        <authorList>
            <person name="Liu Y."/>
        </authorList>
    </citation>
    <scope>NUCLEOTIDE SEQUENCE [LARGE SCALE GENOMIC DNA]</scope>
    <source>
        <strain evidence="3 4">S2-26</strain>
    </source>
</reference>
<evidence type="ECO:0000259" key="2">
    <source>
        <dbReference type="Pfam" id="PF13511"/>
    </source>
</evidence>
<dbReference type="InterPro" id="IPR025392">
    <property type="entry name" value="DUF4124"/>
</dbReference>
<dbReference type="Proteomes" id="UP000321933">
    <property type="component" value="Unassembled WGS sequence"/>
</dbReference>
<evidence type="ECO:0000313" key="4">
    <source>
        <dbReference type="Proteomes" id="UP000321933"/>
    </source>
</evidence>
<name>A0A5C8ZRQ1_9GAMM</name>
<feature type="compositionally biased region" description="Basic and acidic residues" evidence="1">
    <location>
        <begin position="123"/>
        <end position="132"/>
    </location>
</feature>
<dbReference type="OrthoDB" id="5771047at2"/>
<gene>
    <name evidence="3" type="ORF">FVW59_13275</name>
</gene>
<accession>A0A5C8ZRQ1</accession>
<keyword evidence="4" id="KW-1185">Reference proteome</keyword>
<evidence type="ECO:0000256" key="1">
    <source>
        <dbReference type="SAM" id="MobiDB-lite"/>
    </source>
</evidence>
<comment type="caution">
    <text evidence="3">The sequence shown here is derived from an EMBL/GenBank/DDBJ whole genome shotgun (WGS) entry which is preliminary data.</text>
</comment>
<feature type="domain" description="DUF4124" evidence="2">
    <location>
        <begin position="35"/>
        <end position="79"/>
    </location>
</feature>
<sequence>MVSPAGQPVTLGLCVSPPEAWRRMLKLLCLVPLLVTVVPAKAETRIFKCIGEQGQTVFSQQPCGDNAVETTVRPPDTSTGTTDEERATWRRVAESNEVRELRREITRYENRIAELEQARDIDMQRLRERGDYDSNTPPGQTYEEGLQPQLDALDAGYQKRIDAEQKKIDQVSARIEALSRKN</sequence>
<dbReference type="Pfam" id="PF13511">
    <property type="entry name" value="DUF4124"/>
    <property type="match status" value="1"/>
</dbReference>
<organism evidence="3 4">
    <name type="scientific">Parahaliea aestuarii</name>
    <dbReference type="NCBI Taxonomy" id="1852021"/>
    <lineage>
        <taxon>Bacteria</taxon>
        <taxon>Pseudomonadati</taxon>
        <taxon>Pseudomonadota</taxon>
        <taxon>Gammaproteobacteria</taxon>
        <taxon>Cellvibrionales</taxon>
        <taxon>Halieaceae</taxon>
        <taxon>Parahaliea</taxon>
    </lineage>
</organism>
<feature type="region of interest" description="Disordered" evidence="1">
    <location>
        <begin position="66"/>
        <end position="86"/>
    </location>
</feature>